<proteinExistence type="predicted"/>
<dbReference type="InterPro" id="IPR028002">
    <property type="entry name" value="Myb_DNA-bind_5"/>
</dbReference>
<dbReference type="Pfam" id="PF13873">
    <property type="entry name" value="Myb_DNA-bind_5"/>
    <property type="match status" value="1"/>
</dbReference>
<evidence type="ECO:0000256" key="2">
    <source>
        <dbReference type="ARBA" id="ARBA00016807"/>
    </source>
</evidence>
<evidence type="ECO:0000259" key="4">
    <source>
        <dbReference type="Pfam" id="PF13873"/>
    </source>
</evidence>
<organism evidence="5 6">
    <name type="scientific">Romanomermis culicivorax</name>
    <name type="common">Nematode worm</name>
    <dbReference type="NCBI Taxonomy" id="13658"/>
    <lineage>
        <taxon>Eukaryota</taxon>
        <taxon>Metazoa</taxon>
        <taxon>Ecdysozoa</taxon>
        <taxon>Nematoda</taxon>
        <taxon>Enoplea</taxon>
        <taxon>Dorylaimia</taxon>
        <taxon>Mermithida</taxon>
        <taxon>Mermithoidea</taxon>
        <taxon>Mermithidae</taxon>
        <taxon>Romanomermis</taxon>
    </lineage>
</organism>
<comment type="function">
    <text evidence="3">Involved in transvection phenomena (= synapsis-dependent gene expression), where the synaptic pairing of chromosomes carrying genes with which zeste interacts influences the expression of these genes. Zeste binds to DNA and stimulates transcription from a nearby promoter.</text>
</comment>
<dbReference type="WBParaSite" id="nRc.2.0.1.t45962-RA">
    <property type="protein sequence ID" value="nRc.2.0.1.t45962-RA"/>
    <property type="gene ID" value="nRc.2.0.1.g45962"/>
</dbReference>
<comment type="subunit">
    <text evidence="1">Self-associates forming complexes of several hundred monomers.</text>
</comment>
<reference evidence="6" key="1">
    <citation type="submission" date="2022-11" db="UniProtKB">
        <authorList>
            <consortium name="WormBaseParasite"/>
        </authorList>
    </citation>
    <scope>IDENTIFICATION</scope>
</reference>
<dbReference type="AlphaFoldDB" id="A0A915L5C6"/>
<accession>A0A915L5C6</accession>
<evidence type="ECO:0000256" key="3">
    <source>
        <dbReference type="ARBA" id="ARBA00025466"/>
    </source>
</evidence>
<name>A0A915L5C6_ROMCU</name>
<feature type="domain" description="Myb/SANT-like DNA-binding" evidence="4">
    <location>
        <begin position="7"/>
        <end position="76"/>
    </location>
</feature>
<dbReference type="Proteomes" id="UP000887565">
    <property type="component" value="Unplaced"/>
</dbReference>
<evidence type="ECO:0000256" key="1">
    <source>
        <dbReference type="ARBA" id="ARBA00011764"/>
    </source>
</evidence>
<evidence type="ECO:0000313" key="6">
    <source>
        <dbReference type="WBParaSite" id="nRc.2.0.1.t45962-RA"/>
    </source>
</evidence>
<evidence type="ECO:0000313" key="5">
    <source>
        <dbReference type="Proteomes" id="UP000887565"/>
    </source>
</evidence>
<protein>
    <recommendedName>
        <fullName evidence="2">Regulatory protein zeste</fullName>
    </recommendedName>
</protein>
<sequence length="77" mass="8823">MASERNREPNSKLEDIEFLVECCAKKIGILENKKTDGKTLAAKNLTWAQIANKFKENPATLNPSKDQFFNHWKSLKT</sequence>
<keyword evidence="5" id="KW-1185">Reference proteome</keyword>